<reference evidence="8" key="2">
    <citation type="submission" date="2015-01" db="EMBL/GenBank/DDBJ databases">
        <title>Evolutionary Origins and Diversification of the Mycorrhizal Mutualists.</title>
        <authorList>
            <consortium name="DOE Joint Genome Institute"/>
            <consortium name="Mycorrhizal Genomics Consortium"/>
            <person name="Kohler A."/>
            <person name="Kuo A."/>
            <person name="Nagy L.G."/>
            <person name="Floudas D."/>
            <person name="Copeland A."/>
            <person name="Barry K.W."/>
            <person name="Cichocki N."/>
            <person name="Veneault-Fourrey C."/>
            <person name="LaButti K."/>
            <person name="Lindquist E.A."/>
            <person name="Lipzen A."/>
            <person name="Lundell T."/>
            <person name="Morin E."/>
            <person name="Murat C."/>
            <person name="Riley R."/>
            <person name="Ohm R."/>
            <person name="Sun H."/>
            <person name="Tunlid A."/>
            <person name="Henrissat B."/>
            <person name="Grigoriev I.V."/>
            <person name="Hibbett D.S."/>
            <person name="Martin F."/>
        </authorList>
    </citation>
    <scope>NUCLEOTIDE SEQUENCE [LARGE SCALE GENOMIC DNA]</scope>
    <source>
        <strain evidence="8">MUT 4182</strain>
    </source>
</reference>
<evidence type="ECO:0000313" key="8">
    <source>
        <dbReference type="Proteomes" id="UP000054248"/>
    </source>
</evidence>
<dbReference type="Pfam" id="PF01753">
    <property type="entry name" value="zf-MYND"/>
    <property type="match status" value="1"/>
</dbReference>
<feature type="domain" description="MYND-type" evidence="6">
    <location>
        <begin position="15"/>
        <end position="41"/>
    </location>
</feature>
<evidence type="ECO:0000313" key="7">
    <source>
        <dbReference type="EMBL" id="KIO19692.1"/>
    </source>
</evidence>
<dbReference type="HOGENOM" id="CLU_2924416_0_0_1"/>
<evidence type="ECO:0000259" key="6">
    <source>
        <dbReference type="PROSITE" id="PS50865"/>
    </source>
</evidence>
<reference evidence="7 8" key="1">
    <citation type="submission" date="2014-04" db="EMBL/GenBank/DDBJ databases">
        <authorList>
            <consortium name="DOE Joint Genome Institute"/>
            <person name="Kuo A."/>
            <person name="Girlanda M."/>
            <person name="Perotto S."/>
            <person name="Kohler A."/>
            <person name="Nagy L.G."/>
            <person name="Floudas D."/>
            <person name="Copeland A."/>
            <person name="Barry K.W."/>
            <person name="Cichocki N."/>
            <person name="Veneault-Fourrey C."/>
            <person name="LaButti K."/>
            <person name="Lindquist E.A."/>
            <person name="Lipzen A."/>
            <person name="Lundell T."/>
            <person name="Morin E."/>
            <person name="Murat C."/>
            <person name="Sun H."/>
            <person name="Tunlid A."/>
            <person name="Henrissat B."/>
            <person name="Grigoriev I.V."/>
            <person name="Hibbett D.S."/>
            <person name="Martin F."/>
            <person name="Nordberg H.P."/>
            <person name="Cantor M.N."/>
            <person name="Hua S.X."/>
        </authorList>
    </citation>
    <scope>NUCLEOTIDE SEQUENCE [LARGE SCALE GENOMIC DNA]</scope>
    <source>
        <strain evidence="7 8">MUT 4182</strain>
    </source>
</reference>
<name>A0A0C3LE00_9AGAM</name>
<feature type="region of interest" description="Disordered" evidence="5">
    <location>
        <begin position="40"/>
        <end position="61"/>
    </location>
</feature>
<dbReference type="PROSITE" id="PS50865">
    <property type="entry name" value="ZF_MYND_2"/>
    <property type="match status" value="1"/>
</dbReference>
<evidence type="ECO:0000256" key="4">
    <source>
        <dbReference type="PROSITE-ProRule" id="PRU00134"/>
    </source>
</evidence>
<dbReference type="Gene3D" id="6.10.140.2220">
    <property type="match status" value="1"/>
</dbReference>
<keyword evidence="3" id="KW-0862">Zinc</keyword>
<dbReference type="EMBL" id="KN823208">
    <property type="protein sequence ID" value="KIO19692.1"/>
    <property type="molecule type" value="Genomic_DNA"/>
</dbReference>
<proteinExistence type="predicted"/>
<evidence type="ECO:0000256" key="2">
    <source>
        <dbReference type="ARBA" id="ARBA00022771"/>
    </source>
</evidence>
<keyword evidence="8" id="KW-1185">Reference proteome</keyword>
<evidence type="ECO:0000256" key="5">
    <source>
        <dbReference type="SAM" id="MobiDB-lite"/>
    </source>
</evidence>
<dbReference type="OrthoDB" id="432970at2759"/>
<dbReference type="SUPFAM" id="SSF144232">
    <property type="entry name" value="HIT/MYND zinc finger-like"/>
    <property type="match status" value="1"/>
</dbReference>
<sequence>MYGTEGLDRRRPLVCVRCKRTFYCGEFCQERDWKERHQFECNPPHNKRVPTPPQSPGDPST</sequence>
<accession>A0A0C3LE00</accession>
<keyword evidence="1" id="KW-0479">Metal-binding</keyword>
<dbReference type="InterPro" id="IPR002893">
    <property type="entry name" value="Znf_MYND"/>
</dbReference>
<feature type="compositionally biased region" description="Pro residues" evidence="5">
    <location>
        <begin position="50"/>
        <end position="61"/>
    </location>
</feature>
<evidence type="ECO:0000256" key="3">
    <source>
        <dbReference type="ARBA" id="ARBA00022833"/>
    </source>
</evidence>
<dbReference type="Proteomes" id="UP000054248">
    <property type="component" value="Unassembled WGS sequence"/>
</dbReference>
<dbReference type="GO" id="GO:0008270">
    <property type="term" value="F:zinc ion binding"/>
    <property type="evidence" value="ECO:0007669"/>
    <property type="project" value="UniProtKB-KW"/>
</dbReference>
<evidence type="ECO:0000256" key="1">
    <source>
        <dbReference type="ARBA" id="ARBA00022723"/>
    </source>
</evidence>
<organism evidence="7 8">
    <name type="scientific">Tulasnella calospora MUT 4182</name>
    <dbReference type="NCBI Taxonomy" id="1051891"/>
    <lineage>
        <taxon>Eukaryota</taxon>
        <taxon>Fungi</taxon>
        <taxon>Dikarya</taxon>
        <taxon>Basidiomycota</taxon>
        <taxon>Agaricomycotina</taxon>
        <taxon>Agaricomycetes</taxon>
        <taxon>Cantharellales</taxon>
        <taxon>Tulasnellaceae</taxon>
        <taxon>Tulasnella</taxon>
    </lineage>
</organism>
<dbReference type="AlphaFoldDB" id="A0A0C3LE00"/>
<keyword evidence="2 4" id="KW-0863">Zinc-finger</keyword>
<gene>
    <name evidence="7" type="ORF">M407DRAFT_145188</name>
</gene>
<protein>
    <recommendedName>
        <fullName evidence="6">MYND-type domain-containing protein</fullName>
    </recommendedName>
</protein>